<keyword evidence="2" id="KW-1185">Reference proteome</keyword>
<evidence type="ECO:0000313" key="2">
    <source>
        <dbReference type="Proteomes" id="UP000798662"/>
    </source>
</evidence>
<sequence>MAATEAATRKTTSSFTPACDAHLPRKNSHARRKPVATNIVTHVQRMVAVAIWRLARHVAHSWWRYLPFLIAVLRRGVDKLYALVPGTSVALYWYGTVSLAMLARIVKRLLPTDAALVGDVAEYGAAAIEKRVRGGPIGSRSSTVGSDMRADNAG</sequence>
<proteinExistence type="predicted"/>
<name>A0ACC3BT78_PYRYE</name>
<gene>
    <name evidence="1" type="ORF">I4F81_003748</name>
</gene>
<reference evidence="1" key="1">
    <citation type="submission" date="2019-11" db="EMBL/GenBank/DDBJ databases">
        <title>Nori genome reveals adaptations in red seaweeds to the harsh intertidal environment.</title>
        <authorList>
            <person name="Wang D."/>
            <person name="Mao Y."/>
        </authorList>
    </citation>
    <scope>NUCLEOTIDE SEQUENCE</scope>
    <source>
        <tissue evidence="1">Gametophyte</tissue>
    </source>
</reference>
<comment type="caution">
    <text evidence="1">The sequence shown here is derived from an EMBL/GenBank/DDBJ whole genome shotgun (WGS) entry which is preliminary data.</text>
</comment>
<evidence type="ECO:0000313" key="1">
    <source>
        <dbReference type="EMBL" id="KAK1861164.1"/>
    </source>
</evidence>
<accession>A0ACC3BT78</accession>
<organism evidence="1 2">
    <name type="scientific">Pyropia yezoensis</name>
    <name type="common">Susabi-nori</name>
    <name type="synonym">Porphyra yezoensis</name>
    <dbReference type="NCBI Taxonomy" id="2788"/>
    <lineage>
        <taxon>Eukaryota</taxon>
        <taxon>Rhodophyta</taxon>
        <taxon>Bangiophyceae</taxon>
        <taxon>Bangiales</taxon>
        <taxon>Bangiaceae</taxon>
        <taxon>Pyropia</taxon>
    </lineage>
</organism>
<protein>
    <submittedName>
        <fullName evidence="1">Uncharacterized protein</fullName>
    </submittedName>
</protein>
<dbReference type="Proteomes" id="UP000798662">
    <property type="component" value="Chromosome 1"/>
</dbReference>
<dbReference type="EMBL" id="CM020618">
    <property type="protein sequence ID" value="KAK1861164.1"/>
    <property type="molecule type" value="Genomic_DNA"/>
</dbReference>